<evidence type="ECO:0000313" key="7">
    <source>
        <dbReference type="Proteomes" id="UP001162164"/>
    </source>
</evidence>
<dbReference type="SUPFAM" id="SSF57850">
    <property type="entry name" value="RING/U-box"/>
    <property type="match status" value="1"/>
</dbReference>
<reference evidence="6" key="1">
    <citation type="journal article" date="2023" name="Insect Mol. Biol.">
        <title>Genome sequencing provides insights into the evolution of gene families encoding plant cell wall-degrading enzymes in longhorned beetles.</title>
        <authorList>
            <person name="Shin N.R."/>
            <person name="Okamura Y."/>
            <person name="Kirsch R."/>
            <person name="Pauchet Y."/>
        </authorList>
    </citation>
    <scope>NUCLEOTIDE SEQUENCE</scope>
    <source>
        <strain evidence="6">MMC_N1</strain>
    </source>
</reference>
<keyword evidence="7" id="KW-1185">Reference proteome</keyword>
<dbReference type="InterPro" id="IPR001841">
    <property type="entry name" value="Znf_RING"/>
</dbReference>
<evidence type="ECO:0000256" key="3">
    <source>
        <dbReference type="PROSITE-ProRule" id="PRU00175"/>
    </source>
</evidence>
<dbReference type="InterPro" id="IPR013083">
    <property type="entry name" value="Znf_RING/FYVE/PHD"/>
</dbReference>
<feature type="region of interest" description="Disordered" evidence="4">
    <location>
        <begin position="59"/>
        <end position="89"/>
    </location>
</feature>
<evidence type="ECO:0000256" key="2">
    <source>
        <dbReference type="ARBA" id="ARBA00022833"/>
    </source>
</evidence>
<comment type="caution">
    <text evidence="6">The sequence shown here is derived from an EMBL/GenBank/DDBJ whole genome shotgun (WGS) entry which is preliminary data.</text>
</comment>
<dbReference type="InterPro" id="IPR052443">
    <property type="entry name" value="E3_ubiq-ligase_RNF220-like"/>
</dbReference>
<dbReference type="PROSITE" id="PS50089">
    <property type="entry name" value="ZF_RING_2"/>
    <property type="match status" value="1"/>
</dbReference>
<dbReference type="Proteomes" id="UP001162164">
    <property type="component" value="Unassembled WGS sequence"/>
</dbReference>
<keyword evidence="2" id="KW-0862">Zinc</keyword>
<dbReference type="PANTHER" id="PTHR13459">
    <property type="entry name" value="E3 UBIQUITIN-PROTEIN LIGASE RNF220 ISOFORM X1"/>
    <property type="match status" value="1"/>
</dbReference>
<dbReference type="CDD" id="cd16563">
    <property type="entry name" value="RING-HC_RNF220"/>
    <property type="match status" value="1"/>
</dbReference>
<evidence type="ECO:0000256" key="1">
    <source>
        <dbReference type="ARBA" id="ARBA00022771"/>
    </source>
</evidence>
<evidence type="ECO:0000313" key="6">
    <source>
        <dbReference type="EMBL" id="KAJ8968509.1"/>
    </source>
</evidence>
<name>A0ABQ9IXN6_9CUCU</name>
<sequence>MDHCHEEDEIPGTSCNSEEGGRGCRTKKKQNDPTCCPVCSLTLRQTEIDSHLSSEIERLNKLPSSKHKVNGRNNPSSSTNGSNDNNTDKNWETFQKVRLNRQSRQKTKTRKRRAEETCPICNKEVTEDITLHVELCLRRSEVNGSESDENIDVEAFEEYEWAGQSCVRATSMLQGGISNLGTSLSMAEEDEDLNVDGDDTQLYGSPQYSETDVILPCGDPQDVALRKAVIGTDPKRLCSDNSRTSDLCTAETKGDPILEVLKIRIRELESKEQNKQEVYKCLICMERYRTPVISVCCWHVHCEECWLQTLGVKKLCPQCNMITSPADLRRIYM</sequence>
<evidence type="ECO:0000259" key="5">
    <source>
        <dbReference type="PROSITE" id="PS50089"/>
    </source>
</evidence>
<dbReference type="EMBL" id="JAPWTJ010001974">
    <property type="protein sequence ID" value="KAJ8968509.1"/>
    <property type="molecule type" value="Genomic_DNA"/>
</dbReference>
<protein>
    <recommendedName>
        <fullName evidence="5">RING-type domain-containing protein</fullName>
    </recommendedName>
</protein>
<feature type="region of interest" description="Disordered" evidence="4">
    <location>
        <begin position="1"/>
        <end position="33"/>
    </location>
</feature>
<feature type="compositionally biased region" description="Low complexity" evidence="4">
    <location>
        <begin position="71"/>
        <end position="85"/>
    </location>
</feature>
<gene>
    <name evidence="6" type="ORF">NQ317_016157</name>
</gene>
<dbReference type="Gene3D" id="3.30.40.10">
    <property type="entry name" value="Zinc/RING finger domain, C3HC4 (zinc finger)"/>
    <property type="match status" value="1"/>
</dbReference>
<keyword evidence="1 3" id="KW-0479">Metal-binding</keyword>
<keyword evidence="1 3" id="KW-0863">Zinc-finger</keyword>
<proteinExistence type="predicted"/>
<evidence type="ECO:0000256" key="4">
    <source>
        <dbReference type="SAM" id="MobiDB-lite"/>
    </source>
</evidence>
<dbReference type="Pfam" id="PF13923">
    <property type="entry name" value="zf-C3HC4_2"/>
    <property type="match status" value="1"/>
</dbReference>
<dbReference type="InterPro" id="IPR031824">
    <property type="entry name" value="RNF220_mid"/>
</dbReference>
<dbReference type="PANTHER" id="PTHR13459:SF1">
    <property type="entry name" value="E3 UBIQUITIN-PROTEIN LIGASE RNF220 ISOFORM X1"/>
    <property type="match status" value="1"/>
</dbReference>
<accession>A0ABQ9IXN6</accession>
<dbReference type="Pfam" id="PF15926">
    <property type="entry name" value="RNF220"/>
    <property type="match status" value="1"/>
</dbReference>
<feature type="domain" description="RING-type" evidence="5">
    <location>
        <begin position="281"/>
        <end position="320"/>
    </location>
</feature>
<organism evidence="6 7">
    <name type="scientific">Molorchus minor</name>
    <dbReference type="NCBI Taxonomy" id="1323400"/>
    <lineage>
        <taxon>Eukaryota</taxon>
        <taxon>Metazoa</taxon>
        <taxon>Ecdysozoa</taxon>
        <taxon>Arthropoda</taxon>
        <taxon>Hexapoda</taxon>
        <taxon>Insecta</taxon>
        <taxon>Pterygota</taxon>
        <taxon>Neoptera</taxon>
        <taxon>Endopterygota</taxon>
        <taxon>Coleoptera</taxon>
        <taxon>Polyphaga</taxon>
        <taxon>Cucujiformia</taxon>
        <taxon>Chrysomeloidea</taxon>
        <taxon>Cerambycidae</taxon>
        <taxon>Lamiinae</taxon>
        <taxon>Monochamini</taxon>
        <taxon>Molorchus</taxon>
    </lineage>
</organism>
<dbReference type="InterPro" id="IPR040178">
    <property type="entry name" value="RNF220_RING"/>
</dbReference>